<dbReference type="EMBL" id="NHYE01005642">
    <property type="protein sequence ID" value="PPQ65949.1"/>
    <property type="molecule type" value="Genomic_DNA"/>
</dbReference>
<dbReference type="GO" id="GO:0019005">
    <property type="term" value="C:SCF ubiquitin ligase complex"/>
    <property type="evidence" value="ECO:0007669"/>
    <property type="project" value="TreeGrafter"/>
</dbReference>
<sequence>MLLDDESESTNSFHDDMIRVIDRLPREEEYRRVRHLLLHRPEITITDEQLAEIIPFCPHLESVVLTGVPETTDRTIVVLAEKAINLVGLNLSGCAQITDVGVLELTNKSLPLQWVQLNGVVGLTDPSISAIAKSCSRLLELEVCDLPLLTPVAVRDIWSFSRKLRTFRLANNPLLTDKAFPSALAEGLAETEEDKPLPHRPTTWLEQLPPLILRHSADNLRALDLSHCKVTDDAVEGIVNHAPRIQTFILSGCSLLTDRALASISKLRDHLDVLMVAHVSNITDRGLVNLARVWTWHTKDETDSSIEVCRNLTDLSVFELASLPSLRRLSLVRVHKLTDIGIFSLAEHAVGLERLHLSYCDNLSLDAMHLLLRKLEHLQHLTATGIPSFRRKGVSRFSEPTPPVTYRVNVLVFSAAPIQNFDPDQQAAFCVFTGENVARLRRFLDKEDKRRREAEARNIPFVMRSDDRMDLY</sequence>
<keyword evidence="2" id="KW-1185">Reference proteome</keyword>
<organism evidence="1 2">
    <name type="scientific">Gymnopilus dilepis</name>
    <dbReference type="NCBI Taxonomy" id="231916"/>
    <lineage>
        <taxon>Eukaryota</taxon>
        <taxon>Fungi</taxon>
        <taxon>Dikarya</taxon>
        <taxon>Basidiomycota</taxon>
        <taxon>Agaricomycotina</taxon>
        <taxon>Agaricomycetes</taxon>
        <taxon>Agaricomycetidae</taxon>
        <taxon>Agaricales</taxon>
        <taxon>Agaricineae</taxon>
        <taxon>Hymenogastraceae</taxon>
        <taxon>Gymnopilus</taxon>
    </lineage>
</organism>
<dbReference type="Proteomes" id="UP000284706">
    <property type="component" value="Unassembled WGS sequence"/>
</dbReference>
<dbReference type="InterPro" id="IPR001611">
    <property type="entry name" value="Leu-rich_rpt"/>
</dbReference>
<dbReference type="SMART" id="SM00367">
    <property type="entry name" value="LRR_CC"/>
    <property type="match status" value="10"/>
</dbReference>
<dbReference type="Gene3D" id="3.80.10.10">
    <property type="entry name" value="Ribonuclease Inhibitor"/>
    <property type="match status" value="3"/>
</dbReference>
<dbReference type="InterPro" id="IPR006553">
    <property type="entry name" value="Leu-rich_rpt_Cys-con_subtyp"/>
</dbReference>
<reference evidence="1 2" key="1">
    <citation type="journal article" date="2018" name="Evol. Lett.">
        <title>Horizontal gene cluster transfer increased hallucinogenic mushroom diversity.</title>
        <authorList>
            <person name="Reynolds H.T."/>
            <person name="Vijayakumar V."/>
            <person name="Gluck-Thaler E."/>
            <person name="Korotkin H.B."/>
            <person name="Matheny P.B."/>
            <person name="Slot J.C."/>
        </authorList>
    </citation>
    <scope>NUCLEOTIDE SEQUENCE [LARGE SCALE GENOMIC DNA]</scope>
    <source>
        <strain evidence="1 2">SRW20</strain>
    </source>
</reference>
<dbReference type="GO" id="GO:0031146">
    <property type="term" value="P:SCF-dependent proteasomal ubiquitin-dependent protein catabolic process"/>
    <property type="evidence" value="ECO:0007669"/>
    <property type="project" value="TreeGrafter"/>
</dbReference>
<comment type="caution">
    <text evidence="1">The sequence shown here is derived from an EMBL/GenBank/DDBJ whole genome shotgun (WGS) entry which is preliminary data.</text>
</comment>
<protein>
    <recommendedName>
        <fullName evidence="3">RNI-like protein</fullName>
    </recommendedName>
</protein>
<evidence type="ECO:0000313" key="2">
    <source>
        <dbReference type="Proteomes" id="UP000284706"/>
    </source>
</evidence>
<evidence type="ECO:0008006" key="3">
    <source>
        <dbReference type="Google" id="ProtNLM"/>
    </source>
</evidence>
<dbReference type="AlphaFoldDB" id="A0A409VI67"/>
<evidence type="ECO:0000313" key="1">
    <source>
        <dbReference type="EMBL" id="PPQ65949.1"/>
    </source>
</evidence>
<dbReference type="InParanoid" id="A0A409VI67"/>
<dbReference type="OrthoDB" id="10257471at2759"/>
<name>A0A409VI67_9AGAR</name>
<dbReference type="PANTHER" id="PTHR13318:SF95">
    <property type="entry name" value="F-BOX PROTEIN YLR352W"/>
    <property type="match status" value="1"/>
</dbReference>
<dbReference type="PANTHER" id="PTHR13318">
    <property type="entry name" value="PARTNER OF PAIRED, ISOFORM B-RELATED"/>
    <property type="match status" value="1"/>
</dbReference>
<dbReference type="InterPro" id="IPR032675">
    <property type="entry name" value="LRR_dom_sf"/>
</dbReference>
<accession>A0A409VI67</accession>
<dbReference type="SUPFAM" id="SSF52047">
    <property type="entry name" value="RNI-like"/>
    <property type="match status" value="1"/>
</dbReference>
<dbReference type="STRING" id="231916.A0A409VI67"/>
<proteinExistence type="predicted"/>
<gene>
    <name evidence="1" type="ORF">CVT26_010711</name>
</gene>
<dbReference type="Pfam" id="PF13516">
    <property type="entry name" value="LRR_6"/>
    <property type="match status" value="2"/>
</dbReference>